<evidence type="ECO:0000313" key="2">
    <source>
        <dbReference type="Proteomes" id="UP000654345"/>
    </source>
</evidence>
<gene>
    <name evidence="1" type="ORF">KSB_84370</name>
</gene>
<dbReference type="Proteomes" id="UP000654345">
    <property type="component" value="Unassembled WGS sequence"/>
</dbReference>
<accession>A0ABQ3V4S6</accession>
<proteinExistence type="predicted"/>
<name>A0ABQ3V4S6_9CHLR</name>
<organism evidence="1 2">
    <name type="scientific">Ktedonobacter robiniae</name>
    <dbReference type="NCBI Taxonomy" id="2778365"/>
    <lineage>
        <taxon>Bacteria</taxon>
        <taxon>Bacillati</taxon>
        <taxon>Chloroflexota</taxon>
        <taxon>Ktedonobacteria</taxon>
        <taxon>Ktedonobacterales</taxon>
        <taxon>Ktedonobacteraceae</taxon>
        <taxon>Ktedonobacter</taxon>
    </lineage>
</organism>
<reference evidence="1 2" key="1">
    <citation type="journal article" date="2021" name="Int. J. Syst. Evol. Microbiol.">
        <title>Reticulibacter mediterranei gen. nov., sp. nov., within the new family Reticulibacteraceae fam. nov., and Ktedonospora formicarum gen. nov., sp. nov., Ktedonobacter robiniae sp. nov., Dictyobacter formicarum sp. nov. and Dictyobacter arantiisoli sp. nov., belonging to the class Ktedonobacteria.</title>
        <authorList>
            <person name="Yabe S."/>
            <person name="Zheng Y."/>
            <person name="Wang C.M."/>
            <person name="Sakai Y."/>
            <person name="Abe K."/>
            <person name="Yokota A."/>
            <person name="Donadio S."/>
            <person name="Cavaletti L."/>
            <person name="Monciardini P."/>
        </authorList>
    </citation>
    <scope>NUCLEOTIDE SEQUENCE [LARGE SCALE GENOMIC DNA]</scope>
    <source>
        <strain evidence="1 2">SOSP1-30</strain>
    </source>
</reference>
<protein>
    <submittedName>
        <fullName evidence="1">Uncharacterized protein</fullName>
    </submittedName>
</protein>
<comment type="caution">
    <text evidence="1">The sequence shown here is derived from an EMBL/GenBank/DDBJ whole genome shotgun (WGS) entry which is preliminary data.</text>
</comment>
<dbReference type="EMBL" id="BNJG01000003">
    <property type="protein sequence ID" value="GHO59962.1"/>
    <property type="molecule type" value="Genomic_DNA"/>
</dbReference>
<evidence type="ECO:0000313" key="1">
    <source>
        <dbReference type="EMBL" id="GHO59962.1"/>
    </source>
</evidence>
<keyword evidence="2" id="KW-1185">Reference proteome</keyword>
<sequence>MHQMNGTCSNGRRVPLLLYQQHSTFLKHGRKRAQAACPDTVSPRDPLLAELEAELARYREYFEGLRLQVQRQEYQK</sequence>